<dbReference type="InterPro" id="IPR034904">
    <property type="entry name" value="FSCA_dom_sf"/>
</dbReference>
<feature type="compositionally biased region" description="Low complexity" evidence="1">
    <location>
        <begin position="1"/>
        <end position="17"/>
    </location>
</feature>
<evidence type="ECO:0000259" key="2">
    <source>
        <dbReference type="Pfam" id="PF01106"/>
    </source>
</evidence>
<dbReference type="RefSeq" id="WP_186464838.1">
    <property type="nucleotide sequence ID" value="NZ_VITF01000004.1"/>
</dbReference>
<dbReference type="GO" id="GO:0016226">
    <property type="term" value="P:iron-sulfur cluster assembly"/>
    <property type="evidence" value="ECO:0007669"/>
    <property type="project" value="InterPro"/>
</dbReference>
<dbReference type="Proteomes" id="UP000316083">
    <property type="component" value="Unassembled WGS sequence"/>
</dbReference>
<protein>
    <submittedName>
        <fullName evidence="3">NifU-like protein</fullName>
    </submittedName>
</protein>
<dbReference type="SUPFAM" id="SSF117916">
    <property type="entry name" value="Fe-S cluster assembly (FSCA) domain-like"/>
    <property type="match status" value="1"/>
</dbReference>
<accession>A0A560BCB2</accession>
<comment type="caution">
    <text evidence="3">The sequence shown here is derived from an EMBL/GenBank/DDBJ whole genome shotgun (WGS) entry which is preliminary data.</text>
</comment>
<dbReference type="Pfam" id="PF01106">
    <property type="entry name" value="NifU"/>
    <property type="match status" value="1"/>
</dbReference>
<evidence type="ECO:0000313" key="4">
    <source>
        <dbReference type="Proteomes" id="UP000316083"/>
    </source>
</evidence>
<gene>
    <name evidence="3" type="ORF">FBZ82_104332</name>
</gene>
<evidence type="ECO:0000313" key="3">
    <source>
        <dbReference type="EMBL" id="TWA70172.1"/>
    </source>
</evidence>
<evidence type="ECO:0000256" key="1">
    <source>
        <dbReference type="SAM" id="MobiDB-lite"/>
    </source>
</evidence>
<proteinExistence type="predicted"/>
<reference evidence="3 4" key="1">
    <citation type="submission" date="2019-06" db="EMBL/GenBank/DDBJ databases">
        <title>Genomic Encyclopedia of Type Strains, Phase IV (KMG-V): Genome sequencing to study the core and pangenomes of soil and plant-associated prokaryotes.</title>
        <authorList>
            <person name="Whitman W."/>
        </authorList>
    </citation>
    <scope>NUCLEOTIDE SEQUENCE [LARGE SCALE GENOMIC DNA]</scope>
    <source>
        <strain evidence="3 4">BR 11796</strain>
    </source>
</reference>
<sequence length="95" mass="10019">MTTSLLPTPSAASMAPATDDDRLRRIAATIEEMRPMLQNDGGDMELVEVSGDVVRVGLRGACVGCGMAGHTLGAVRRRLVEVLGTHIRVLPAPLP</sequence>
<dbReference type="Gene3D" id="3.30.300.130">
    <property type="entry name" value="Fe-S cluster assembly (FSCA)"/>
    <property type="match status" value="1"/>
</dbReference>
<dbReference type="GO" id="GO:0051536">
    <property type="term" value="F:iron-sulfur cluster binding"/>
    <property type="evidence" value="ECO:0007669"/>
    <property type="project" value="InterPro"/>
</dbReference>
<dbReference type="AlphaFoldDB" id="A0A560BCB2"/>
<dbReference type="InterPro" id="IPR001075">
    <property type="entry name" value="NIF_FeS_clus_asmbl_NifU_C"/>
</dbReference>
<feature type="domain" description="NIF system FeS cluster assembly NifU C-terminal" evidence="2">
    <location>
        <begin position="26"/>
        <end position="89"/>
    </location>
</feature>
<dbReference type="GO" id="GO:0005506">
    <property type="term" value="F:iron ion binding"/>
    <property type="evidence" value="ECO:0007669"/>
    <property type="project" value="InterPro"/>
</dbReference>
<organism evidence="3 4">
    <name type="scientific">Azospirillum brasilense</name>
    <dbReference type="NCBI Taxonomy" id="192"/>
    <lineage>
        <taxon>Bacteria</taxon>
        <taxon>Pseudomonadati</taxon>
        <taxon>Pseudomonadota</taxon>
        <taxon>Alphaproteobacteria</taxon>
        <taxon>Rhodospirillales</taxon>
        <taxon>Azospirillaceae</taxon>
        <taxon>Azospirillum</taxon>
    </lineage>
</organism>
<name>A0A560BCB2_AZOBR</name>
<dbReference type="EMBL" id="VITF01000004">
    <property type="protein sequence ID" value="TWA70172.1"/>
    <property type="molecule type" value="Genomic_DNA"/>
</dbReference>
<feature type="region of interest" description="Disordered" evidence="1">
    <location>
        <begin position="1"/>
        <end position="20"/>
    </location>
</feature>